<dbReference type="STRING" id="1513793.SAMN06296036_1631"/>
<dbReference type="SUPFAM" id="SSF53098">
    <property type="entry name" value="Ribonuclease H-like"/>
    <property type="match status" value="1"/>
</dbReference>
<dbReference type="InterPro" id="IPR047960">
    <property type="entry name" value="Transpos_IS1380"/>
</dbReference>
<dbReference type="RefSeq" id="WP_159455772.1">
    <property type="nucleotide sequence ID" value="NZ_SLZT01000061.1"/>
</dbReference>
<keyword evidence="3" id="KW-1185">Reference proteome</keyword>
<accession>A0A1Y6CRA8</accession>
<dbReference type="EMBL" id="FWZT01000063">
    <property type="protein sequence ID" value="SMF84829.1"/>
    <property type="molecule type" value="Genomic_DNA"/>
</dbReference>
<dbReference type="Pfam" id="PF13701">
    <property type="entry name" value="DDE_Tnp_1_4"/>
    <property type="match status" value="1"/>
</dbReference>
<dbReference type="NCBIfam" id="NF033539">
    <property type="entry name" value="transpos_IS1380"/>
    <property type="match status" value="1"/>
</dbReference>
<sequence>MNITIETTDKDLSSLAGMLIFKKLCEKAYPEDIFDNNNIPSLKSGIDKNIVKLKQLIYAFQAGAECLDDFNRLAMDSSFRAICDDRVYTPKSMGNFLRTFDQIKCKNLNSLLSRTSFRLRSSLFPTAESIIFDIDSTSNQQYGKKMEGVNMNYKGFKSLDTIQVFDERGIQYWNEVRSGNTHTAKGSQEIIHKVFAEIPEEIKSLRKFVRADSGYCTKSFFDACTVKDSEFVICMRKLMYRPLIKMVSAWEKQDTSEPSRVIFVGGRECEIGETVYRPKNSHHEFRVIILRAVKPASLNKLILEESDYDYQGWVSNICESMSAEEVIKLYRKRGHCENFIRELKNGLDLHHYPCQKLLANKAFGIIAALSYNLMRFVSLKDNPTNPKFAKAIRFKFVHIPCQVVRHARKVTFRFMNSHFKEVSKWLEEFSRMKVGLPLVAT</sequence>
<dbReference type="Proteomes" id="UP000192907">
    <property type="component" value="Unassembled WGS sequence"/>
</dbReference>
<evidence type="ECO:0000313" key="2">
    <source>
        <dbReference type="EMBL" id="SMF84829.1"/>
    </source>
</evidence>
<proteinExistence type="predicted"/>
<organism evidence="2 3">
    <name type="scientific">Pseudobacteriovorax antillogorgiicola</name>
    <dbReference type="NCBI Taxonomy" id="1513793"/>
    <lineage>
        <taxon>Bacteria</taxon>
        <taxon>Pseudomonadati</taxon>
        <taxon>Bdellovibrionota</taxon>
        <taxon>Oligoflexia</taxon>
        <taxon>Oligoflexales</taxon>
        <taxon>Pseudobacteriovoracaceae</taxon>
        <taxon>Pseudobacteriovorax</taxon>
    </lineage>
</organism>
<evidence type="ECO:0000313" key="3">
    <source>
        <dbReference type="Proteomes" id="UP000192907"/>
    </source>
</evidence>
<protein>
    <submittedName>
        <fullName evidence="2">Transposase DDE domain group 1</fullName>
    </submittedName>
</protein>
<dbReference type="InterPro" id="IPR025668">
    <property type="entry name" value="Tnp_DDE_dom"/>
</dbReference>
<evidence type="ECO:0000259" key="1">
    <source>
        <dbReference type="Pfam" id="PF13701"/>
    </source>
</evidence>
<dbReference type="InterPro" id="IPR012337">
    <property type="entry name" value="RNaseH-like_sf"/>
</dbReference>
<feature type="domain" description="Transposase DDE" evidence="1">
    <location>
        <begin position="2"/>
        <end position="418"/>
    </location>
</feature>
<gene>
    <name evidence="2" type="ORF">SAMN06296036_1631</name>
</gene>
<dbReference type="AlphaFoldDB" id="A0A1Y6CRA8"/>
<name>A0A1Y6CRA8_9BACT</name>
<reference evidence="3" key="1">
    <citation type="submission" date="2017-04" db="EMBL/GenBank/DDBJ databases">
        <authorList>
            <person name="Varghese N."/>
            <person name="Submissions S."/>
        </authorList>
    </citation>
    <scope>NUCLEOTIDE SEQUENCE [LARGE SCALE GENOMIC DNA]</scope>
    <source>
        <strain evidence="3">RKEM611</strain>
    </source>
</reference>